<keyword evidence="7" id="KW-1185">Reference proteome</keyword>
<gene>
    <name evidence="6" type="ORF">CEN44_17735</name>
</gene>
<dbReference type="GO" id="GO:0043565">
    <property type="term" value="F:sequence-specific DNA binding"/>
    <property type="evidence" value="ECO:0007669"/>
    <property type="project" value="InterPro"/>
</dbReference>
<evidence type="ECO:0000256" key="2">
    <source>
        <dbReference type="ARBA" id="ARBA00023125"/>
    </source>
</evidence>
<keyword evidence="2" id="KW-0238">DNA-binding</keyword>
<comment type="caution">
    <text evidence="6">The sequence shown here is derived from an EMBL/GenBank/DDBJ whole genome shotgun (WGS) entry which is preliminary data.</text>
</comment>
<dbReference type="InterPro" id="IPR018062">
    <property type="entry name" value="HTH_AraC-typ_CS"/>
</dbReference>
<protein>
    <submittedName>
        <fullName evidence="6">AraC family transcriptional regulator</fullName>
    </submittedName>
</protein>
<evidence type="ECO:0000313" key="7">
    <source>
        <dbReference type="Proteomes" id="UP000235036"/>
    </source>
</evidence>
<dbReference type="SMART" id="SM00342">
    <property type="entry name" value="HTH_ARAC"/>
    <property type="match status" value="1"/>
</dbReference>
<dbReference type="InterPro" id="IPR037923">
    <property type="entry name" value="HTH-like"/>
</dbReference>
<evidence type="ECO:0000256" key="4">
    <source>
        <dbReference type="ARBA" id="ARBA00023163"/>
    </source>
</evidence>
<feature type="domain" description="HTH araC/xylS-type" evidence="5">
    <location>
        <begin position="192"/>
        <end position="290"/>
    </location>
</feature>
<dbReference type="SUPFAM" id="SSF51215">
    <property type="entry name" value="Regulatory protein AraC"/>
    <property type="match status" value="1"/>
</dbReference>
<dbReference type="Gene3D" id="1.10.10.60">
    <property type="entry name" value="Homeodomain-like"/>
    <property type="match status" value="2"/>
</dbReference>
<dbReference type="PANTHER" id="PTHR46796:SF6">
    <property type="entry name" value="ARAC SUBFAMILY"/>
    <property type="match status" value="1"/>
</dbReference>
<evidence type="ECO:0000259" key="5">
    <source>
        <dbReference type="PROSITE" id="PS01124"/>
    </source>
</evidence>
<dbReference type="SUPFAM" id="SSF46689">
    <property type="entry name" value="Homeodomain-like"/>
    <property type="match status" value="2"/>
</dbReference>
<evidence type="ECO:0000313" key="6">
    <source>
        <dbReference type="EMBL" id="PLZ87337.1"/>
    </source>
</evidence>
<accession>A0A2N6K078</accession>
<dbReference type="InterPro" id="IPR009057">
    <property type="entry name" value="Homeodomain-like_sf"/>
</dbReference>
<evidence type="ECO:0000256" key="3">
    <source>
        <dbReference type="ARBA" id="ARBA00023159"/>
    </source>
</evidence>
<dbReference type="PROSITE" id="PS00041">
    <property type="entry name" value="HTH_ARAC_FAMILY_1"/>
    <property type="match status" value="1"/>
</dbReference>
<dbReference type="InterPro" id="IPR050204">
    <property type="entry name" value="AraC_XylS_family_regulators"/>
</dbReference>
<dbReference type="GO" id="GO:0003700">
    <property type="term" value="F:DNA-binding transcription factor activity"/>
    <property type="evidence" value="ECO:0007669"/>
    <property type="project" value="InterPro"/>
</dbReference>
<keyword evidence="3" id="KW-0010">Activator</keyword>
<dbReference type="InterPro" id="IPR018060">
    <property type="entry name" value="HTH_AraC"/>
</dbReference>
<name>A0A2N6K078_FISMU</name>
<reference evidence="6 7" key="1">
    <citation type="submission" date="2017-08" db="EMBL/GenBank/DDBJ databases">
        <title>Genomes of Fischerella (Mastigocladus) sp. strains.</title>
        <authorList>
            <person name="Miller S.R."/>
        </authorList>
    </citation>
    <scope>NUCLEOTIDE SEQUENCE [LARGE SCALE GENOMIC DNA]</scope>
    <source>
        <strain evidence="6 7">CCMEE 5323</strain>
    </source>
</reference>
<proteinExistence type="predicted"/>
<organism evidence="6 7">
    <name type="scientific">Fischerella muscicola CCMEE 5323</name>
    <dbReference type="NCBI Taxonomy" id="2019572"/>
    <lineage>
        <taxon>Bacteria</taxon>
        <taxon>Bacillati</taxon>
        <taxon>Cyanobacteriota</taxon>
        <taxon>Cyanophyceae</taxon>
        <taxon>Nostocales</taxon>
        <taxon>Hapalosiphonaceae</taxon>
        <taxon>Fischerella</taxon>
    </lineage>
</organism>
<dbReference type="AlphaFoldDB" id="A0A2N6K078"/>
<dbReference type="EMBL" id="NRQW01000410">
    <property type="protein sequence ID" value="PLZ87337.1"/>
    <property type="molecule type" value="Genomic_DNA"/>
</dbReference>
<dbReference type="Proteomes" id="UP000235036">
    <property type="component" value="Unassembled WGS sequence"/>
</dbReference>
<sequence>MTAFHPLNHYNSELPIVSSQDLGWETLLIEEYRQPPGGTEMEAEADPVIVLCLAAQPHRIHQVIGDRQYTGLYRQGDIAITPAGVPSSYQAEGNDHYLYIQIPSVFLQQVAEEAMEINSDRVELLPEFRVRNPQLEQILLLLQSELHRGGYMGRLYVESLANALVVNLLRDHAITRSRIVQFEGGLSDRKLLQVIDYINDALDQDIKLADLAQLLGMSQSHFSRQFKRSMGLSPHQYLLQQRVERAKQLLKHTNQSLVEIALACGFDSHSHLSRQFRQLTGMTPTAYRAN</sequence>
<dbReference type="PROSITE" id="PS01124">
    <property type="entry name" value="HTH_ARAC_FAMILY_2"/>
    <property type="match status" value="1"/>
</dbReference>
<dbReference type="PANTHER" id="PTHR46796">
    <property type="entry name" value="HTH-TYPE TRANSCRIPTIONAL ACTIVATOR RHAS-RELATED"/>
    <property type="match status" value="1"/>
</dbReference>
<keyword evidence="4" id="KW-0804">Transcription</keyword>
<keyword evidence="1" id="KW-0805">Transcription regulation</keyword>
<dbReference type="Pfam" id="PF12833">
    <property type="entry name" value="HTH_18"/>
    <property type="match status" value="1"/>
</dbReference>
<evidence type="ECO:0000256" key="1">
    <source>
        <dbReference type="ARBA" id="ARBA00023015"/>
    </source>
</evidence>